<gene>
    <name evidence="5" type="ORF">CHYS00102_LOCUS11895</name>
    <name evidence="6" type="ORF">CHYS00102_LOCUS11905</name>
</gene>
<feature type="coiled-coil region" evidence="1">
    <location>
        <begin position="407"/>
        <end position="441"/>
    </location>
</feature>
<dbReference type="AlphaFoldDB" id="A0A6U5FYG6"/>
<protein>
    <recommendedName>
        <fullName evidence="4">Letm1 RBD domain-containing protein</fullName>
    </recommendedName>
</protein>
<organism evidence="5">
    <name type="scientific">Corethron hystrix</name>
    <dbReference type="NCBI Taxonomy" id="216773"/>
    <lineage>
        <taxon>Eukaryota</taxon>
        <taxon>Sar</taxon>
        <taxon>Stramenopiles</taxon>
        <taxon>Ochrophyta</taxon>
        <taxon>Bacillariophyta</taxon>
        <taxon>Coscinodiscophyceae</taxon>
        <taxon>Corethrophycidae</taxon>
        <taxon>Corethrales</taxon>
        <taxon>Corethraceae</taxon>
        <taxon>Corethron</taxon>
    </lineage>
</organism>
<dbReference type="EMBL" id="HBFR01016301">
    <property type="protein sequence ID" value="CAD8884698.1"/>
    <property type="molecule type" value="Transcribed_RNA"/>
</dbReference>
<evidence type="ECO:0000256" key="3">
    <source>
        <dbReference type="SAM" id="Phobius"/>
    </source>
</evidence>
<dbReference type="Pfam" id="PF07766">
    <property type="entry name" value="LETM1_RBD"/>
    <property type="match status" value="1"/>
</dbReference>
<evidence type="ECO:0000313" key="5">
    <source>
        <dbReference type="EMBL" id="CAD8884698.1"/>
    </source>
</evidence>
<keyword evidence="3" id="KW-1133">Transmembrane helix</keyword>
<evidence type="ECO:0000256" key="1">
    <source>
        <dbReference type="SAM" id="Coils"/>
    </source>
</evidence>
<sequence>MRLDRGGGNDDIPMAKTGIQLHWQNPENSNARRRVDTANMESLSLHRALLKATASSLIFLAATAKRSFAFCPSLNHFPRRPTAPSTALPIRRVVGSPDSQFVLRRRTPPPAYVSASDSPETFTSVTSAAVPSSSAPSRLRILKDKMWLRETNEDLTAAEFATRLENLDPGDLGGSEGPSDRNRPRTRGGRAVDYPSILSKLDLRIDALCPGSVVAGAALGEPQYVEAEGWARRGDRSVWTGLAEALTESVALVSGRGAGSVVLADAQREELLRKIQDVRSKVLIAAAKVNEMHFSDDLSTISPTMGTTGTASHFTSSKENNVAAETGDMMTTVEQSEEGPTIYVRDDGTIDWDGALSGAEALKTFGVSIWARINGRQEEDADLDSVAENNAPGGKGGHAPAPAVTAEVEETEAIRTLRIRLEELQKDFREMELRHTELLNSAVRPGTAVANVKLAAIEPELRFLIQNSESNLAAARDNVNFQSLRYDLERIFVYLDGEMAGPSARGYIPLQDRLAVAEFGLLESQVNALSPLFNENGPAWEGEEGRLAEHVDVDVLPVIIEQVADLKRRLGIDFQIQGVTFDADALRMWAGGALEKSVEGVAFYGKGCQLLWNDVKFSASLLSRALNGYTLKPREVRNLRRTFRDIITFIPVVIIFLIPISPIGHVLVFGAIQRVFPEFFPSCFTESRQNLLQLYESTEYTEVKFKEGFSDKLRRAIEAIIYIIVDAFSKIMDKLRNMFGEDAVSEEDAEV</sequence>
<evidence type="ECO:0000256" key="2">
    <source>
        <dbReference type="SAM" id="MobiDB-lite"/>
    </source>
</evidence>
<keyword evidence="3" id="KW-0812">Transmembrane</keyword>
<dbReference type="GO" id="GO:0043022">
    <property type="term" value="F:ribosome binding"/>
    <property type="evidence" value="ECO:0007669"/>
    <property type="project" value="InterPro"/>
</dbReference>
<evidence type="ECO:0000313" key="6">
    <source>
        <dbReference type="EMBL" id="CAD8884708.1"/>
    </source>
</evidence>
<evidence type="ECO:0000259" key="4">
    <source>
        <dbReference type="Pfam" id="PF07766"/>
    </source>
</evidence>
<feature type="transmembrane region" description="Helical" evidence="3">
    <location>
        <begin position="646"/>
        <end position="672"/>
    </location>
</feature>
<keyword evidence="3" id="KW-0472">Membrane</keyword>
<feature type="region of interest" description="Disordered" evidence="2">
    <location>
        <begin position="379"/>
        <end position="406"/>
    </location>
</feature>
<feature type="region of interest" description="Disordered" evidence="2">
    <location>
        <begin position="166"/>
        <end position="191"/>
    </location>
</feature>
<name>A0A6U5FYG6_9STRA</name>
<keyword evidence="1" id="KW-0175">Coiled coil</keyword>
<accession>A0A6U5FYG6</accession>
<dbReference type="InterPro" id="IPR033122">
    <property type="entry name" value="LETM1-like_RBD"/>
</dbReference>
<dbReference type="EMBL" id="HBFR01016311">
    <property type="protein sequence ID" value="CAD8884708.1"/>
    <property type="molecule type" value="Transcribed_RNA"/>
</dbReference>
<proteinExistence type="predicted"/>
<feature type="domain" description="Letm1 RBD" evidence="4">
    <location>
        <begin position="631"/>
        <end position="717"/>
    </location>
</feature>
<reference evidence="5" key="1">
    <citation type="submission" date="2021-01" db="EMBL/GenBank/DDBJ databases">
        <authorList>
            <person name="Corre E."/>
            <person name="Pelletier E."/>
            <person name="Niang G."/>
            <person name="Scheremetjew M."/>
            <person name="Finn R."/>
            <person name="Kale V."/>
            <person name="Holt S."/>
            <person name="Cochrane G."/>
            <person name="Meng A."/>
            <person name="Brown T."/>
            <person name="Cohen L."/>
        </authorList>
    </citation>
    <scope>NUCLEOTIDE SEQUENCE</scope>
    <source>
        <strain evidence="5">308</strain>
    </source>
</reference>